<reference evidence="2" key="1">
    <citation type="journal article" date="2014" name="Front. Microbiol.">
        <title>High frequency of phylogenetically diverse reductive dehalogenase-homologous genes in deep subseafloor sedimentary metagenomes.</title>
        <authorList>
            <person name="Kawai M."/>
            <person name="Futagami T."/>
            <person name="Toyoda A."/>
            <person name="Takaki Y."/>
            <person name="Nishi S."/>
            <person name="Hori S."/>
            <person name="Arai W."/>
            <person name="Tsubouchi T."/>
            <person name="Morono Y."/>
            <person name="Uchiyama I."/>
            <person name="Ito T."/>
            <person name="Fujiyama A."/>
            <person name="Inagaki F."/>
            <person name="Takami H."/>
        </authorList>
    </citation>
    <scope>NUCLEOTIDE SEQUENCE</scope>
    <source>
        <strain evidence="2">Expedition CK06-06</strain>
    </source>
</reference>
<dbReference type="EMBL" id="BARS01001464">
    <property type="protein sequence ID" value="GAF72183.1"/>
    <property type="molecule type" value="Genomic_DNA"/>
</dbReference>
<dbReference type="AlphaFoldDB" id="X0RTR9"/>
<dbReference type="Gene3D" id="3.30.450.40">
    <property type="match status" value="1"/>
</dbReference>
<feature type="non-terminal residue" evidence="2">
    <location>
        <position position="108"/>
    </location>
</feature>
<evidence type="ECO:0000259" key="1">
    <source>
        <dbReference type="Pfam" id="PF13185"/>
    </source>
</evidence>
<accession>X0RTR9</accession>
<name>X0RTR9_9ZZZZ</name>
<sequence length="108" mass="11697">MASSLNTTELSALIEVSRTVNAHLDLDDVLESVMSVTTEVMQVEASSLVLVDDDTGDLLFHVARGEHAQAVKPIRMKRGEGVVGWVVETGKSVIVNDVTKDERFCGKV</sequence>
<dbReference type="SUPFAM" id="SSF55781">
    <property type="entry name" value="GAF domain-like"/>
    <property type="match status" value="1"/>
</dbReference>
<comment type="caution">
    <text evidence="2">The sequence shown here is derived from an EMBL/GenBank/DDBJ whole genome shotgun (WGS) entry which is preliminary data.</text>
</comment>
<dbReference type="InterPro" id="IPR003018">
    <property type="entry name" value="GAF"/>
</dbReference>
<protein>
    <recommendedName>
        <fullName evidence="1">GAF domain-containing protein</fullName>
    </recommendedName>
</protein>
<dbReference type="Pfam" id="PF13185">
    <property type="entry name" value="GAF_2"/>
    <property type="match status" value="1"/>
</dbReference>
<evidence type="ECO:0000313" key="2">
    <source>
        <dbReference type="EMBL" id="GAF72183.1"/>
    </source>
</evidence>
<gene>
    <name evidence="2" type="ORF">S01H1_02869</name>
</gene>
<dbReference type="InterPro" id="IPR029016">
    <property type="entry name" value="GAF-like_dom_sf"/>
</dbReference>
<organism evidence="2">
    <name type="scientific">marine sediment metagenome</name>
    <dbReference type="NCBI Taxonomy" id="412755"/>
    <lineage>
        <taxon>unclassified sequences</taxon>
        <taxon>metagenomes</taxon>
        <taxon>ecological metagenomes</taxon>
    </lineage>
</organism>
<proteinExistence type="predicted"/>
<feature type="domain" description="GAF" evidence="1">
    <location>
        <begin position="24"/>
        <end position="106"/>
    </location>
</feature>